<dbReference type="SUPFAM" id="SSF51395">
    <property type="entry name" value="FMN-linked oxidoreductases"/>
    <property type="match status" value="1"/>
</dbReference>
<feature type="domain" description="FMN-dependent dehydrogenase" evidence="2">
    <location>
        <begin position="66"/>
        <end position="123"/>
    </location>
</feature>
<protein>
    <submittedName>
        <fullName evidence="3">Alpha-hydroxy-acid oxidizing protein</fullName>
    </submittedName>
</protein>
<evidence type="ECO:0000313" key="4">
    <source>
        <dbReference type="Proteomes" id="UP000823935"/>
    </source>
</evidence>
<evidence type="ECO:0000313" key="3">
    <source>
        <dbReference type="EMBL" id="HIS32036.1"/>
    </source>
</evidence>
<accession>A0A9D1EUK4</accession>
<comment type="cofactor">
    <cofactor evidence="1">
        <name>FMN</name>
        <dbReference type="ChEBI" id="CHEBI:58210"/>
    </cofactor>
</comment>
<comment type="caution">
    <text evidence="3">The sequence shown here is derived from an EMBL/GenBank/DDBJ whole genome shotgun (WGS) entry which is preliminary data.</text>
</comment>
<reference evidence="3" key="2">
    <citation type="journal article" date="2021" name="PeerJ">
        <title>Extensive microbial diversity within the chicken gut microbiome revealed by metagenomics and culture.</title>
        <authorList>
            <person name="Gilroy R."/>
            <person name="Ravi A."/>
            <person name="Getino M."/>
            <person name="Pursley I."/>
            <person name="Horton D.L."/>
            <person name="Alikhan N.F."/>
            <person name="Baker D."/>
            <person name="Gharbi K."/>
            <person name="Hall N."/>
            <person name="Watson M."/>
            <person name="Adriaenssens E.M."/>
            <person name="Foster-Nyarko E."/>
            <person name="Jarju S."/>
            <person name="Secka A."/>
            <person name="Antonio M."/>
            <person name="Oren A."/>
            <person name="Chaudhuri R.R."/>
            <person name="La Ragione R."/>
            <person name="Hildebrand F."/>
            <person name="Pallen M.J."/>
        </authorList>
    </citation>
    <scope>NUCLEOTIDE SEQUENCE</scope>
    <source>
        <strain evidence="3">CHK190-19873</strain>
    </source>
</reference>
<organism evidence="3 4">
    <name type="scientific">Candidatus Limivivens intestinipullorum</name>
    <dbReference type="NCBI Taxonomy" id="2840858"/>
    <lineage>
        <taxon>Bacteria</taxon>
        <taxon>Bacillati</taxon>
        <taxon>Bacillota</taxon>
        <taxon>Clostridia</taxon>
        <taxon>Lachnospirales</taxon>
        <taxon>Lachnospiraceae</taxon>
        <taxon>Lachnospiraceae incertae sedis</taxon>
        <taxon>Candidatus Limivivens</taxon>
    </lineage>
</organism>
<proteinExistence type="predicted"/>
<dbReference type="InterPro" id="IPR000262">
    <property type="entry name" value="FMN-dep_DH"/>
</dbReference>
<sequence>MSGKSTKEITRDYFDSLMLEMRLIDSAVPDTGLKLYGQRFETPVMTAALSHLGTFNPEMPDGMIQYALGATAVSVGGHLIPYIRKGGEEAVAGRIREMTEELRGAMAYTGVKNLSEFDASVLHRV</sequence>
<gene>
    <name evidence="3" type="ORF">IAB44_10895</name>
</gene>
<dbReference type="Pfam" id="PF01070">
    <property type="entry name" value="FMN_dh"/>
    <property type="match status" value="1"/>
</dbReference>
<evidence type="ECO:0000259" key="2">
    <source>
        <dbReference type="Pfam" id="PF01070"/>
    </source>
</evidence>
<name>A0A9D1EUK4_9FIRM</name>
<dbReference type="Gene3D" id="3.20.20.70">
    <property type="entry name" value="Aldolase class I"/>
    <property type="match status" value="1"/>
</dbReference>
<dbReference type="AlphaFoldDB" id="A0A9D1EUK4"/>
<evidence type="ECO:0000256" key="1">
    <source>
        <dbReference type="ARBA" id="ARBA00001917"/>
    </source>
</evidence>
<reference evidence="3" key="1">
    <citation type="submission" date="2020-10" db="EMBL/GenBank/DDBJ databases">
        <authorList>
            <person name="Gilroy R."/>
        </authorList>
    </citation>
    <scope>NUCLEOTIDE SEQUENCE</scope>
    <source>
        <strain evidence="3">CHK190-19873</strain>
    </source>
</reference>
<dbReference type="EMBL" id="DVIQ01000067">
    <property type="protein sequence ID" value="HIS32036.1"/>
    <property type="molecule type" value="Genomic_DNA"/>
</dbReference>
<dbReference type="InterPro" id="IPR013785">
    <property type="entry name" value="Aldolase_TIM"/>
</dbReference>
<dbReference type="Proteomes" id="UP000823935">
    <property type="component" value="Unassembled WGS sequence"/>
</dbReference>
<dbReference type="GO" id="GO:0016491">
    <property type="term" value="F:oxidoreductase activity"/>
    <property type="evidence" value="ECO:0007669"/>
    <property type="project" value="InterPro"/>
</dbReference>